<reference evidence="7" key="2">
    <citation type="submission" date="2022-10" db="EMBL/GenBank/DDBJ databases">
        <authorList>
            <consortium name="ENA_rothamsted_submissions"/>
            <consortium name="culmorum"/>
            <person name="King R."/>
        </authorList>
    </citation>
    <scope>NUCLEOTIDE SEQUENCE</scope>
</reference>
<dbReference type="InterPro" id="IPR002859">
    <property type="entry name" value="PKD/REJ-like"/>
</dbReference>
<organism evidence="7 8">
    <name type="scientific">Diatraea saccharalis</name>
    <name type="common">sugarcane borer</name>
    <dbReference type="NCBI Taxonomy" id="40085"/>
    <lineage>
        <taxon>Eukaryota</taxon>
        <taxon>Metazoa</taxon>
        <taxon>Ecdysozoa</taxon>
        <taxon>Arthropoda</taxon>
        <taxon>Hexapoda</taxon>
        <taxon>Insecta</taxon>
        <taxon>Pterygota</taxon>
        <taxon>Neoptera</taxon>
        <taxon>Endopterygota</taxon>
        <taxon>Lepidoptera</taxon>
        <taxon>Glossata</taxon>
        <taxon>Ditrysia</taxon>
        <taxon>Pyraloidea</taxon>
        <taxon>Crambidae</taxon>
        <taxon>Crambinae</taxon>
        <taxon>Diatraea</taxon>
    </lineage>
</organism>
<evidence type="ECO:0000313" key="7">
    <source>
        <dbReference type="EMBL" id="CAG9789298.1"/>
    </source>
</evidence>
<gene>
    <name evidence="7" type="ORF">DIATSA_LOCUS7044</name>
</gene>
<accession>A0A9N9R4S7</accession>
<protein>
    <recommendedName>
        <fullName evidence="6">PKD/REJ-like domain-containing protein</fullName>
    </recommendedName>
</protein>
<feature type="domain" description="PKD/REJ-like" evidence="6">
    <location>
        <begin position="28"/>
        <end position="163"/>
    </location>
</feature>
<keyword evidence="2" id="KW-0812">Transmembrane</keyword>
<dbReference type="PANTHER" id="PTHR46730">
    <property type="entry name" value="POLYCYSTIN-1"/>
    <property type="match status" value="1"/>
</dbReference>
<dbReference type="GO" id="GO:0006816">
    <property type="term" value="P:calcium ion transport"/>
    <property type="evidence" value="ECO:0007669"/>
    <property type="project" value="TreeGrafter"/>
</dbReference>
<dbReference type="PANTHER" id="PTHR46730:SF1">
    <property type="entry name" value="PLAT DOMAIN-CONTAINING PROTEIN"/>
    <property type="match status" value="1"/>
</dbReference>
<evidence type="ECO:0000256" key="4">
    <source>
        <dbReference type="ARBA" id="ARBA00022989"/>
    </source>
</evidence>
<dbReference type="Proteomes" id="UP001153714">
    <property type="component" value="Chromosome 2"/>
</dbReference>
<comment type="subcellular location">
    <subcellularLocation>
        <location evidence="1">Membrane</location>
    </subcellularLocation>
</comment>
<reference evidence="7" key="1">
    <citation type="submission" date="2021-12" db="EMBL/GenBank/DDBJ databases">
        <authorList>
            <person name="King R."/>
        </authorList>
    </citation>
    <scope>NUCLEOTIDE SEQUENCE</scope>
</reference>
<proteinExistence type="predicted"/>
<evidence type="ECO:0000256" key="3">
    <source>
        <dbReference type="ARBA" id="ARBA00022737"/>
    </source>
</evidence>
<keyword evidence="8" id="KW-1185">Reference proteome</keyword>
<evidence type="ECO:0000256" key="1">
    <source>
        <dbReference type="ARBA" id="ARBA00004370"/>
    </source>
</evidence>
<evidence type="ECO:0000259" key="6">
    <source>
        <dbReference type="Pfam" id="PF02010"/>
    </source>
</evidence>
<sequence>MTAKAGRARLLAQCGCSLAFNCETEGEVYADVWFELNNSPVTSKVMVGAMIITISPESGTALETTFRISTLAASDPDAPLTYSFYCSIGADESILLASHLEHLSDVTILPYNANGVDIWVEVCDSFGACSKSNVNKVFLNPGEGKTLDTLLEDIYAHNTQQTSILQKFTEGLQRSIKMIEISCIDRNYQKYTDMLLQLNRIGLD</sequence>
<dbReference type="OrthoDB" id="6730643at2759"/>
<dbReference type="AlphaFoldDB" id="A0A9N9R4S7"/>
<evidence type="ECO:0000256" key="5">
    <source>
        <dbReference type="ARBA" id="ARBA00023136"/>
    </source>
</evidence>
<dbReference type="Pfam" id="PF02010">
    <property type="entry name" value="REJ"/>
    <property type="match status" value="1"/>
</dbReference>
<evidence type="ECO:0000256" key="2">
    <source>
        <dbReference type="ARBA" id="ARBA00022692"/>
    </source>
</evidence>
<name>A0A9N9R4S7_9NEOP</name>
<evidence type="ECO:0000313" key="8">
    <source>
        <dbReference type="Proteomes" id="UP001153714"/>
    </source>
</evidence>
<keyword evidence="3" id="KW-0677">Repeat</keyword>
<keyword evidence="5" id="KW-0472">Membrane</keyword>
<keyword evidence="4" id="KW-1133">Transmembrane helix</keyword>
<dbReference type="GO" id="GO:0005886">
    <property type="term" value="C:plasma membrane"/>
    <property type="evidence" value="ECO:0007669"/>
    <property type="project" value="TreeGrafter"/>
</dbReference>
<dbReference type="GO" id="GO:0005261">
    <property type="term" value="F:monoatomic cation channel activity"/>
    <property type="evidence" value="ECO:0007669"/>
    <property type="project" value="TreeGrafter"/>
</dbReference>
<dbReference type="EMBL" id="OU893333">
    <property type="protein sequence ID" value="CAG9789298.1"/>
    <property type="molecule type" value="Genomic_DNA"/>
</dbReference>